<dbReference type="Pfam" id="PF18741">
    <property type="entry name" value="MTES_1575"/>
    <property type="match status" value="1"/>
</dbReference>
<evidence type="ECO:0000313" key="10">
    <source>
        <dbReference type="Proteomes" id="UP000322981"/>
    </source>
</evidence>
<name>A0A5M8FG38_9GAMM</name>
<feature type="region of interest" description="Disordered" evidence="5">
    <location>
        <begin position="366"/>
        <end position="388"/>
    </location>
</feature>
<gene>
    <name evidence="9" type="ORF">F2Q65_17340</name>
</gene>
<evidence type="ECO:0000256" key="4">
    <source>
        <dbReference type="ARBA" id="ARBA00022840"/>
    </source>
</evidence>
<dbReference type="InterPro" id="IPR011335">
    <property type="entry name" value="Restrct_endonuc-II-like"/>
</dbReference>
<protein>
    <submittedName>
        <fullName evidence="9">DUF3320 domain-containing protein</fullName>
    </submittedName>
</protein>
<dbReference type="Pfam" id="PF13087">
    <property type="entry name" value="AAA_12"/>
    <property type="match status" value="1"/>
</dbReference>
<dbReference type="Proteomes" id="UP000322981">
    <property type="component" value="Unassembled WGS sequence"/>
</dbReference>
<dbReference type="InterPro" id="IPR049468">
    <property type="entry name" value="Restrct_endonuc-II-like_dom"/>
</dbReference>
<feature type="domain" description="DUF3320" evidence="6">
    <location>
        <begin position="1669"/>
        <end position="1717"/>
    </location>
</feature>
<reference evidence="9 10" key="1">
    <citation type="submission" date="2019-09" db="EMBL/GenBank/DDBJ databases">
        <title>Whole-genome sequence of the purple sulfur bacterium Thiohalocapsa marina DSM 19078.</title>
        <authorList>
            <person name="Kyndt J.A."/>
            <person name="Meyer T.E."/>
        </authorList>
    </citation>
    <scope>NUCLEOTIDE SEQUENCE [LARGE SCALE GENOMIC DNA]</scope>
    <source>
        <strain evidence="9 10">DSM 19078</strain>
    </source>
</reference>
<evidence type="ECO:0000256" key="5">
    <source>
        <dbReference type="SAM" id="MobiDB-lite"/>
    </source>
</evidence>
<sequence>MRATPDQTEDRNRLSGLFQFAEGVLRARDSVLYQMSDTRLGVFAEREIAGLPGVSLNAEDERWLKVERLRESAPQAPAGALAHWLDGPFDDPDATPKFLAFIVQEVTIDEASDLCEAQIVALEDVYDPVPAEASGADQEAAPPRVRVLLRLERLTSIREGLAAWKAVVWDPWAETERPVRATIRLYNSLYKLYNMLHGGAAAKPPELVWGIGLARWRLPERVVDLPLIEQLVDLELQAGGALALRPREVRPSIGIRAFQELHIPGALETQHALQQGFERIEANSDLDITPFDPAVWEPLLDLAAGQLSASGRHVDHQALQAGVAIEPPTAELRLYSTWAIYARPRSENLRCEDLERLRKRVEATDDDASLPGSLRGYIAPAPDPQSLDDDPYGLTGSVLGGSAPSVPNDPVMPEPVVPETGLARKVHFFPLPYNQEQSRIIDLLDQDQVHVVSVTGPPGTGKTHSIANIVGHYMATGKRVLVTARTAEAIAAVRSKLPEELGHLIIASVGSDREATKQLEAAAQRLLDDVVSLDPSQARQERDRLEQEILGIDEEMRACDAALARIAEANLTTFDYQGQAATPMALAERLGAEAVRYGWMTDRPSAPPPPTLSDVVGRLRERLPPLGDDLVYLAATLPAAAALPTAAELLDAHQREHQRRLTPPEDVSDVPAMARDSAEADLHARQLYALLQQLHEALASAADWEQAVLRDAVQAALSGRAPSDVSLAVSQVSAVLHDRTPGELQVEADDAVRERLLEVAERASQGRAPLGLTERLFNRALSTAVASLRLDGAEPVCREDWQRVYDTLAIGQTRAQIAAQWQPHVARGHLPILPEAPEALVRVVRDVERRLTRLQAQAAQIGAQAPVLKQLFPYGLDIEGHLSALQLAPLMRALRANLKEAHQVPEALSRLQQIGTRGEQPLYASIRELAEAIGAEQIQPPDIIAARNAITHEIARVQALAGVLTEVSDDLDALRLAGAPNWVERCLSRPGDPDQRVPEDWRAAWEWAMLRRRVDDIIALGNGNDWRDTQAALVRRRERLFAELIRIRTLLGLKQRMTGSVQSALQRFTSAVRKIGQGTGKSAPRLRKAARQAAAEAAQAAPVWVMPEHKVVEQLPAALGDFDLVILDEASQSDVTALSALARGKKHLIVGDEQQVSPSAVGIPQHKIDYLRAEHLRQLPNRDVIDEKTSIFEIAMQMWPQTHLMLREHFRCVEPIIQFSTRFYNGRLIPIRVPKASERFDPPLVDIFVKGGERRGKQNPHEAEVIVEEIVRLTRDPAHAQRDIGVISLIGNEQAQRIEQLLIQHQQIGPAVMERFGLLCGDSRTMQGQERSIIFLSMVAAPGQAKLQSTREDAQRFNVALSRARDRLYLVRSVSAEDLKDADLKLDVLRHFADPMPEGRRDAGTSILERCESGFERAVCERLLEANYRVRAQVRVGPYRIDLVVEGADDRRLAIELDGDHWHGPEQWAYDMARQSTLERAGWTFWRVFGSQWITDAEYWWQHLLQRLQVMGIEPIGAEAGDELFTEFRVYDISGGGLQGVSTLDEDAPTPAAVATASFNDERTEADTALPVEPEPEPEPEFLERAPVSPLLGVVEDASDLPSADAPMPGAAAETGRALSDAVTAATPNEGHGVVVALRPEDLTAGTASSPGAEPAEASGNAVGIDPARFYAPDYRHHLRSLACQLIDQSGPISFNHLCERIARLHDFKRTGSEIRKTIRQALGNSRLRTHLAGDNAVFWPQQVEPREWIAFRGLGNGSEQRDWNDVPEPEKLGLALSIVDDEHADPELAMRDAVGVGRMGRRLREEFSMLIGRAREIREGRQGQQVTYLHARTDR</sequence>
<dbReference type="RefSeq" id="WP_150094664.1">
    <property type="nucleotide sequence ID" value="NZ_VWXX01000041.1"/>
</dbReference>
<dbReference type="SUPFAM" id="SSF52540">
    <property type="entry name" value="P-loop containing nucleoside triphosphate hydrolases"/>
    <property type="match status" value="1"/>
</dbReference>
<evidence type="ECO:0000313" key="9">
    <source>
        <dbReference type="EMBL" id="KAA6182736.1"/>
    </source>
</evidence>
<keyword evidence="2" id="KW-0378">Hydrolase</keyword>
<dbReference type="InterPro" id="IPR050534">
    <property type="entry name" value="Coronavir_polyprotein_1ab"/>
</dbReference>
<dbReference type="PANTHER" id="PTHR43788">
    <property type="entry name" value="DNA2/NAM7 HELICASE FAMILY MEMBER"/>
    <property type="match status" value="1"/>
</dbReference>
<dbReference type="PANTHER" id="PTHR43788:SF8">
    <property type="entry name" value="DNA-BINDING PROTEIN SMUBP-2"/>
    <property type="match status" value="1"/>
</dbReference>
<keyword evidence="10" id="KW-1185">Reference proteome</keyword>
<dbReference type="InterPro" id="IPR027417">
    <property type="entry name" value="P-loop_NTPase"/>
</dbReference>
<keyword evidence="3" id="KW-0347">Helicase</keyword>
<dbReference type="GO" id="GO:0005524">
    <property type="term" value="F:ATP binding"/>
    <property type="evidence" value="ECO:0007669"/>
    <property type="project" value="UniProtKB-KW"/>
</dbReference>
<dbReference type="OrthoDB" id="9757917at2"/>
<feature type="region of interest" description="Disordered" evidence="5">
    <location>
        <begin position="1558"/>
        <end position="1581"/>
    </location>
</feature>
<comment type="caution">
    <text evidence="9">The sequence shown here is derived from an EMBL/GenBank/DDBJ whole genome shotgun (WGS) entry which is preliminary data.</text>
</comment>
<dbReference type="GO" id="GO:0043139">
    <property type="term" value="F:5'-3' DNA helicase activity"/>
    <property type="evidence" value="ECO:0007669"/>
    <property type="project" value="TreeGrafter"/>
</dbReference>
<feature type="domain" description="Restriction endonuclease type II-like" evidence="8">
    <location>
        <begin position="1415"/>
        <end position="1508"/>
    </location>
</feature>
<dbReference type="GO" id="GO:0016787">
    <property type="term" value="F:hydrolase activity"/>
    <property type="evidence" value="ECO:0007669"/>
    <property type="project" value="UniProtKB-KW"/>
</dbReference>
<dbReference type="Gene3D" id="3.40.50.300">
    <property type="entry name" value="P-loop containing nucleotide triphosphate hydrolases"/>
    <property type="match status" value="3"/>
</dbReference>
<evidence type="ECO:0000256" key="3">
    <source>
        <dbReference type="ARBA" id="ARBA00022806"/>
    </source>
</evidence>
<keyword evidence="1" id="KW-0547">Nucleotide-binding</keyword>
<dbReference type="Pfam" id="PF11784">
    <property type="entry name" value="DUF3320"/>
    <property type="match status" value="1"/>
</dbReference>
<dbReference type="Pfam" id="PF13604">
    <property type="entry name" value="AAA_30"/>
    <property type="match status" value="1"/>
</dbReference>
<dbReference type="EMBL" id="VWXX01000041">
    <property type="protein sequence ID" value="KAA6182736.1"/>
    <property type="molecule type" value="Genomic_DNA"/>
</dbReference>
<accession>A0A5M8FG38</accession>
<evidence type="ECO:0000259" key="8">
    <source>
        <dbReference type="Pfam" id="PF18741"/>
    </source>
</evidence>
<proteinExistence type="predicted"/>
<evidence type="ECO:0000256" key="2">
    <source>
        <dbReference type="ARBA" id="ARBA00022801"/>
    </source>
</evidence>
<evidence type="ECO:0000259" key="6">
    <source>
        <dbReference type="Pfam" id="PF11784"/>
    </source>
</evidence>
<dbReference type="InterPro" id="IPR041679">
    <property type="entry name" value="DNA2/NAM7-like_C"/>
</dbReference>
<organism evidence="9 10">
    <name type="scientific">Thiohalocapsa marina</name>
    <dbReference type="NCBI Taxonomy" id="424902"/>
    <lineage>
        <taxon>Bacteria</taxon>
        <taxon>Pseudomonadati</taxon>
        <taxon>Pseudomonadota</taxon>
        <taxon>Gammaproteobacteria</taxon>
        <taxon>Chromatiales</taxon>
        <taxon>Chromatiaceae</taxon>
        <taxon>Thiohalocapsa</taxon>
    </lineage>
</organism>
<feature type="domain" description="DNA2/NAM7 helicase-like C-terminal" evidence="7">
    <location>
        <begin position="1189"/>
        <end position="1371"/>
    </location>
</feature>
<keyword evidence="4" id="KW-0067">ATP-binding</keyword>
<evidence type="ECO:0000259" key="7">
    <source>
        <dbReference type="Pfam" id="PF13087"/>
    </source>
</evidence>
<dbReference type="InterPro" id="IPR021754">
    <property type="entry name" value="DUF3320"/>
</dbReference>
<evidence type="ECO:0000256" key="1">
    <source>
        <dbReference type="ARBA" id="ARBA00022741"/>
    </source>
</evidence>
<dbReference type="InterPro" id="IPR047187">
    <property type="entry name" value="SF1_C_Upf1"/>
</dbReference>
<dbReference type="SUPFAM" id="SSF52980">
    <property type="entry name" value="Restriction endonuclease-like"/>
    <property type="match status" value="1"/>
</dbReference>
<dbReference type="Gene3D" id="3.40.960.10">
    <property type="entry name" value="VSR Endonuclease"/>
    <property type="match status" value="1"/>
</dbReference>
<dbReference type="CDD" id="cd18808">
    <property type="entry name" value="SF1_C_Upf1"/>
    <property type="match status" value="1"/>
</dbReference>